<evidence type="ECO:0000313" key="2">
    <source>
        <dbReference type="Proteomes" id="UP000679220"/>
    </source>
</evidence>
<keyword evidence="2" id="KW-1185">Reference proteome</keyword>
<dbReference type="InterPro" id="IPR032574">
    <property type="entry name" value="DUF4924"/>
</dbReference>
<dbReference type="AlphaFoldDB" id="A0A941IUM6"/>
<name>A0A941IUM6_9BACT</name>
<dbReference type="Proteomes" id="UP000679220">
    <property type="component" value="Unassembled WGS sequence"/>
</dbReference>
<protein>
    <submittedName>
        <fullName evidence="1">DUF4924 family protein</fullName>
    </submittedName>
</protein>
<dbReference type="Pfam" id="PF16271">
    <property type="entry name" value="DUF4924"/>
    <property type="match status" value="1"/>
</dbReference>
<dbReference type="RefSeq" id="WP_212188715.1">
    <property type="nucleotide sequence ID" value="NZ_JAGTAR010000004.1"/>
</dbReference>
<comment type="caution">
    <text evidence="1">The sequence shown here is derived from an EMBL/GenBank/DDBJ whole genome shotgun (WGS) entry which is preliminary data.</text>
</comment>
<dbReference type="EMBL" id="JAGTAR010000004">
    <property type="protein sequence ID" value="MBR8534811.1"/>
    <property type="molecule type" value="Genomic_DNA"/>
</dbReference>
<sequence>MIVAQQKKKENIIEYILYMWQVEDLIRANKLDMSLIDKHIMPGYQQSDDVILEIRDWWANLAEMMRLENKAEKGHLQVNINTVNDVNRLHNQLLKAPNEVAYQHLYNSMAATIQEFDNKSGNKLSNDIEICLTAIYSSFLLKLKNQKVSEQTELAIKNFSKLLSMLAKKYNEEQAGKLEL</sequence>
<reference evidence="1" key="1">
    <citation type="journal article" date="2018" name="Int. J. Syst. Evol. Microbiol.">
        <title>Carboxylicivirga sediminis sp. nov., isolated from coastal sediment.</title>
        <authorList>
            <person name="Wang F.Q."/>
            <person name="Ren L.H."/>
            <person name="Zou R.J."/>
            <person name="Sun Y.Z."/>
            <person name="Liu X.J."/>
            <person name="Jiang F."/>
            <person name="Liu L.J."/>
        </authorList>
    </citation>
    <scope>NUCLEOTIDE SEQUENCE</scope>
    <source>
        <strain evidence="1">JR1</strain>
    </source>
</reference>
<evidence type="ECO:0000313" key="1">
    <source>
        <dbReference type="EMBL" id="MBR8534811.1"/>
    </source>
</evidence>
<organism evidence="1 2">
    <name type="scientific">Carboxylicivirga sediminis</name>
    <dbReference type="NCBI Taxonomy" id="2006564"/>
    <lineage>
        <taxon>Bacteria</taxon>
        <taxon>Pseudomonadati</taxon>
        <taxon>Bacteroidota</taxon>
        <taxon>Bacteroidia</taxon>
        <taxon>Marinilabiliales</taxon>
        <taxon>Marinilabiliaceae</taxon>
        <taxon>Carboxylicivirga</taxon>
    </lineage>
</organism>
<proteinExistence type="predicted"/>
<reference evidence="1" key="2">
    <citation type="submission" date="2021-04" db="EMBL/GenBank/DDBJ databases">
        <authorList>
            <person name="Zhang T."/>
            <person name="Zhang Y."/>
            <person name="Lu D."/>
            <person name="Zuo D."/>
            <person name="Du Z."/>
        </authorList>
    </citation>
    <scope>NUCLEOTIDE SEQUENCE</scope>
    <source>
        <strain evidence="1">JR1</strain>
    </source>
</reference>
<gene>
    <name evidence="1" type="ORF">KDU71_04505</name>
</gene>
<accession>A0A941IUM6</accession>